<proteinExistence type="predicted"/>
<evidence type="ECO:0000313" key="2">
    <source>
        <dbReference type="EMBL" id="KAJ5353510.1"/>
    </source>
</evidence>
<name>A0A9W9R4J3_PENBR</name>
<reference evidence="2" key="2">
    <citation type="journal article" date="2023" name="IMA Fungus">
        <title>Comparative genomic study of the Penicillium genus elucidates a diverse pangenome and 15 lateral gene transfer events.</title>
        <authorList>
            <person name="Petersen C."/>
            <person name="Sorensen T."/>
            <person name="Nielsen M.R."/>
            <person name="Sondergaard T.E."/>
            <person name="Sorensen J.L."/>
            <person name="Fitzpatrick D.A."/>
            <person name="Frisvad J.C."/>
            <person name="Nielsen K.L."/>
        </authorList>
    </citation>
    <scope>NUCLEOTIDE SEQUENCE</scope>
    <source>
        <strain evidence="2">IBT 35675</strain>
    </source>
</reference>
<dbReference type="GO" id="GO:0005524">
    <property type="term" value="F:ATP binding"/>
    <property type="evidence" value="ECO:0007669"/>
    <property type="project" value="InterPro"/>
</dbReference>
<dbReference type="EMBL" id="JAPZBR010000005">
    <property type="protein sequence ID" value="KAJ5353510.1"/>
    <property type="molecule type" value="Genomic_DNA"/>
</dbReference>
<protein>
    <recommendedName>
        <fullName evidence="1">Protein kinase domain-containing protein</fullName>
    </recommendedName>
</protein>
<organism evidence="2 3">
    <name type="scientific">Penicillium brevicompactum</name>
    <dbReference type="NCBI Taxonomy" id="5074"/>
    <lineage>
        <taxon>Eukaryota</taxon>
        <taxon>Fungi</taxon>
        <taxon>Dikarya</taxon>
        <taxon>Ascomycota</taxon>
        <taxon>Pezizomycotina</taxon>
        <taxon>Eurotiomycetes</taxon>
        <taxon>Eurotiomycetidae</taxon>
        <taxon>Eurotiales</taxon>
        <taxon>Aspergillaceae</taxon>
        <taxon>Penicillium</taxon>
    </lineage>
</organism>
<dbReference type="PROSITE" id="PS50011">
    <property type="entry name" value="PROTEIN_KINASE_DOM"/>
    <property type="match status" value="1"/>
</dbReference>
<dbReference type="Gene3D" id="1.10.510.10">
    <property type="entry name" value="Transferase(Phosphotransferase) domain 1"/>
    <property type="match status" value="1"/>
</dbReference>
<reference evidence="2" key="1">
    <citation type="submission" date="2022-12" db="EMBL/GenBank/DDBJ databases">
        <authorList>
            <person name="Petersen C."/>
        </authorList>
    </citation>
    <scope>NUCLEOTIDE SEQUENCE</scope>
    <source>
        <strain evidence="2">IBT 35675</strain>
    </source>
</reference>
<accession>A0A9W9R4J3</accession>
<evidence type="ECO:0000259" key="1">
    <source>
        <dbReference type="PROSITE" id="PS50011"/>
    </source>
</evidence>
<feature type="domain" description="Protein kinase" evidence="1">
    <location>
        <begin position="22"/>
        <end position="227"/>
    </location>
</feature>
<gene>
    <name evidence="2" type="ORF">N7541_006074</name>
</gene>
<sequence>MAQSLATHSSSTFRLDIEPSEIVIRREISSSPSSTIYEIQLAEETYAMKLFHDNGDPGYSKKGRDLNRFRCELNAYRNLRRSGVCDRGFVPAFHGYIDRIDPAAFQPPLERFVGDDFQPRAILLEYLADAEKLNCVNYSEDLFRDAIRGIQEIHLAFVHHHDIYPKNMLVVSGGRIVWIDFDVATTFPSMGTRERAYCEYETELVKSFGELLQEDQAQGLPPNTKYY</sequence>
<dbReference type="SUPFAM" id="SSF56112">
    <property type="entry name" value="Protein kinase-like (PK-like)"/>
    <property type="match status" value="1"/>
</dbReference>
<dbReference type="AlphaFoldDB" id="A0A9W9R4J3"/>
<dbReference type="InterPro" id="IPR011009">
    <property type="entry name" value="Kinase-like_dom_sf"/>
</dbReference>
<comment type="caution">
    <text evidence="2">The sequence shown here is derived from an EMBL/GenBank/DDBJ whole genome shotgun (WGS) entry which is preliminary data.</text>
</comment>
<dbReference type="Proteomes" id="UP001148299">
    <property type="component" value="Unassembled WGS sequence"/>
</dbReference>
<dbReference type="InterPro" id="IPR000719">
    <property type="entry name" value="Prot_kinase_dom"/>
</dbReference>
<evidence type="ECO:0000313" key="3">
    <source>
        <dbReference type="Proteomes" id="UP001148299"/>
    </source>
</evidence>
<keyword evidence="3" id="KW-1185">Reference proteome</keyword>
<dbReference type="GO" id="GO:0004672">
    <property type="term" value="F:protein kinase activity"/>
    <property type="evidence" value="ECO:0007669"/>
    <property type="project" value="InterPro"/>
</dbReference>